<feature type="domain" description="GGDEF" evidence="7">
    <location>
        <begin position="497"/>
        <end position="628"/>
    </location>
</feature>
<dbReference type="Proteomes" id="UP001253545">
    <property type="component" value="Unassembled WGS sequence"/>
</dbReference>
<reference evidence="8 9" key="1">
    <citation type="submission" date="2023-09" db="EMBL/GenBank/DDBJ databases">
        <authorList>
            <person name="Rey-Velasco X."/>
        </authorList>
    </citation>
    <scope>NUCLEOTIDE SEQUENCE [LARGE SCALE GENOMIC DNA]</scope>
    <source>
        <strain evidence="8 9">P117</strain>
    </source>
</reference>
<keyword evidence="9" id="KW-1185">Reference proteome</keyword>
<dbReference type="SUPFAM" id="SSF48452">
    <property type="entry name" value="TPR-like"/>
    <property type="match status" value="2"/>
</dbReference>
<dbReference type="EMBL" id="JAVRHX010000002">
    <property type="protein sequence ID" value="MDT0595290.1"/>
    <property type="molecule type" value="Genomic_DNA"/>
</dbReference>
<dbReference type="Gene3D" id="1.25.40.10">
    <property type="entry name" value="Tetratricopeptide repeat domain"/>
    <property type="match status" value="1"/>
</dbReference>
<dbReference type="RefSeq" id="WP_311368800.1">
    <property type="nucleotide sequence ID" value="NZ_JAVRHX010000002.1"/>
</dbReference>
<evidence type="ECO:0000313" key="9">
    <source>
        <dbReference type="Proteomes" id="UP001253545"/>
    </source>
</evidence>
<proteinExistence type="predicted"/>
<dbReference type="InterPro" id="IPR050469">
    <property type="entry name" value="Diguanylate_Cyclase"/>
</dbReference>
<dbReference type="PROSITE" id="PS50005">
    <property type="entry name" value="TPR"/>
    <property type="match status" value="2"/>
</dbReference>
<dbReference type="Gene3D" id="3.30.70.270">
    <property type="match status" value="1"/>
</dbReference>
<feature type="repeat" description="TPR" evidence="3">
    <location>
        <begin position="193"/>
        <end position="226"/>
    </location>
</feature>
<dbReference type="InterPro" id="IPR000160">
    <property type="entry name" value="GGDEF_dom"/>
</dbReference>
<evidence type="ECO:0000256" key="2">
    <source>
        <dbReference type="ARBA" id="ARBA00034247"/>
    </source>
</evidence>
<keyword evidence="3" id="KW-0802">TPR repeat</keyword>
<keyword evidence="4" id="KW-0175">Coiled coil</keyword>
<dbReference type="EC" id="2.7.7.65" evidence="1"/>
<keyword evidence="5" id="KW-0812">Transmembrane</keyword>
<comment type="caution">
    <text evidence="8">The sequence shown here is derived from an EMBL/GenBank/DDBJ whole genome shotgun (WGS) entry which is preliminary data.</text>
</comment>
<evidence type="ECO:0000256" key="1">
    <source>
        <dbReference type="ARBA" id="ARBA00012528"/>
    </source>
</evidence>
<dbReference type="PANTHER" id="PTHR45138:SF9">
    <property type="entry name" value="DIGUANYLATE CYCLASE DGCM-RELATED"/>
    <property type="match status" value="1"/>
</dbReference>
<feature type="signal peptide" evidence="6">
    <location>
        <begin position="1"/>
        <end position="23"/>
    </location>
</feature>
<keyword evidence="6" id="KW-0732">Signal</keyword>
<dbReference type="SMART" id="SM00028">
    <property type="entry name" value="TPR"/>
    <property type="match status" value="3"/>
</dbReference>
<dbReference type="CDD" id="cd01949">
    <property type="entry name" value="GGDEF"/>
    <property type="match status" value="1"/>
</dbReference>
<accession>A0ABU2ZRN1</accession>
<dbReference type="InterPro" id="IPR029787">
    <property type="entry name" value="Nucleotide_cyclase"/>
</dbReference>
<dbReference type="Pfam" id="PF00990">
    <property type="entry name" value="GGDEF"/>
    <property type="match status" value="1"/>
</dbReference>
<dbReference type="SUPFAM" id="SSF55073">
    <property type="entry name" value="Nucleotide cyclase"/>
    <property type="match status" value="1"/>
</dbReference>
<feature type="transmembrane region" description="Helical" evidence="5">
    <location>
        <begin position="434"/>
        <end position="455"/>
    </location>
</feature>
<keyword evidence="5" id="KW-0472">Membrane</keyword>
<evidence type="ECO:0000256" key="4">
    <source>
        <dbReference type="SAM" id="Coils"/>
    </source>
</evidence>
<evidence type="ECO:0000256" key="5">
    <source>
        <dbReference type="SAM" id="Phobius"/>
    </source>
</evidence>
<sequence length="628" mass="71237">MRIFKNVLVSLTMLLFACHLAHANIQEFSTESEALTYIEQLRNGNSFDPINVVETATLLLQDSQINNWDIAYLYASNLKLEAFLAQENIGKAEELYKQISPLAKKIDDPLINIRLMMSELYIEFATGNIEKIPSLYAPLLSKAEETEDAATKGEIYQAIGLSQNNTLDLGGAVKTLKIAYEQFEKAGDINAQSEVLSSLANAFAEMGDLNLAVNYFRTSLELVEQGGDLFGKSVILYNLANAYAEFGEYEPAERYFVDAIAISKEIGDTIGVAWAEFGLAKIAVDKENWTQALDLLKEAKPVFEEAGDLDSLSYVMLSQGEAYIGSDNIAKTEEIIRQSEQFLLSGSSESYRLSYNELLIKVAEKKGDYKTANEKLNENFGLLRKLYEIENSQQAQRHKVEFETRIKENQNQILQKENEVNQLKIKEQQSQQHMWIVIIVLGSAFLTIVIVLLIFQTKNRNRFKRMALRDDLTNSPNRRAILQFAQERFLEAKHTDMTLTIALIDLDFFKKLNDQYGHELGDNVLKAFADTCLNSLRKQNRFGRYGGEEWLLVMANTSITEASLVFRRLRADWNNKVIDGLPEKHGISFSMGIAQFDKHTDQNLHAVIKRADDKLYEAKNQGRDQVIT</sequence>
<dbReference type="PROSITE" id="PS51257">
    <property type="entry name" value="PROKAR_LIPOPROTEIN"/>
    <property type="match status" value="1"/>
</dbReference>
<evidence type="ECO:0000256" key="6">
    <source>
        <dbReference type="SAM" id="SignalP"/>
    </source>
</evidence>
<feature type="chain" id="PRO_5045371536" description="diguanylate cyclase" evidence="6">
    <location>
        <begin position="24"/>
        <end position="628"/>
    </location>
</feature>
<evidence type="ECO:0000313" key="8">
    <source>
        <dbReference type="EMBL" id="MDT0595290.1"/>
    </source>
</evidence>
<evidence type="ECO:0000259" key="7">
    <source>
        <dbReference type="PROSITE" id="PS50887"/>
    </source>
</evidence>
<dbReference type="Pfam" id="PF13424">
    <property type="entry name" value="TPR_12"/>
    <property type="match status" value="1"/>
</dbReference>
<dbReference type="InterPro" id="IPR019734">
    <property type="entry name" value="TPR_rpt"/>
</dbReference>
<comment type="catalytic activity">
    <reaction evidence="2">
        <text>2 GTP = 3',3'-c-di-GMP + 2 diphosphate</text>
        <dbReference type="Rhea" id="RHEA:24898"/>
        <dbReference type="ChEBI" id="CHEBI:33019"/>
        <dbReference type="ChEBI" id="CHEBI:37565"/>
        <dbReference type="ChEBI" id="CHEBI:58805"/>
        <dbReference type="EC" id="2.7.7.65"/>
    </reaction>
</comment>
<gene>
    <name evidence="8" type="ORF">RM552_10575</name>
</gene>
<dbReference type="SMART" id="SM00267">
    <property type="entry name" value="GGDEF"/>
    <property type="match status" value="1"/>
</dbReference>
<dbReference type="NCBIfam" id="TIGR00254">
    <property type="entry name" value="GGDEF"/>
    <property type="match status" value="1"/>
</dbReference>
<feature type="repeat" description="TPR" evidence="3">
    <location>
        <begin position="233"/>
        <end position="266"/>
    </location>
</feature>
<protein>
    <recommendedName>
        <fullName evidence="1">diguanylate cyclase</fullName>
        <ecNumber evidence="1">2.7.7.65</ecNumber>
    </recommendedName>
</protein>
<keyword evidence="5" id="KW-1133">Transmembrane helix</keyword>
<dbReference type="PROSITE" id="PS50887">
    <property type="entry name" value="GGDEF"/>
    <property type="match status" value="1"/>
</dbReference>
<feature type="coiled-coil region" evidence="4">
    <location>
        <begin position="399"/>
        <end position="431"/>
    </location>
</feature>
<dbReference type="InterPro" id="IPR043128">
    <property type="entry name" value="Rev_trsase/Diguanyl_cyclase"/>
</dbReference>
<dbReference type="InterPro" id="IPR011990">
    <property type="entry name" value="TPR-like_helical_dom_sf"/>
</dbReference>
<dbReference type="PANTHER" id="PTHR45138">
    <property type="entry name" value="REGULATORY COMPONENTS OF SENSORY TRANSDUCTION SYSTEM"/>
    <property type="match status" value="1"/>
</dbReference>
<evidence type="ECO:0000256" key="3">
    <source>
        <dbReference type="PROSITE-ProRule" id="PRU00339"/>
    </source>
</evidence>
<name>A0ABU2ZRN1_9ALTE</name>
<organism evidence="8 9">
    <name type="scientific">Glaciecola petra</name>
    <dbReference type="NCBI Taxonomy" id="3075602"/>
    <lineage>
        <taxon>Bacteria</taxon>
        <taxon>Pseudomonadati</taxon>
        <taxon>Pseudomonadota</taxon>
        <taxon>Gammaproteobacteria</taxon>
        <taxon>Alteromonadales</taxon>
        <taxon>Alteromonadaceae</taxon>
        <taxon>Glaciecola</taxon>
    </lineage>
</organism>